<sequence>MTTRLSSRRILSDWKFKNLLIKAPAFQ</sequence>
<protein>
    <submittedName>
        <fullName evidence="1">Uncharacterized protein</fullName>
    </submittedName>
</protein>
<dbReference type="EMBL" id="GBXM01022597">
    <property type="protein sequence ID" value="JAH85980.1"/>
    <property type="molecule type" value="Transcribed_RNA"/>
</dbReference>
<reference evidence="1" key="1">
    <citation type="submission" date="2014-11" db="EMBL/GenBank/DDBJ databases">
        <authorList>
            <person name="Amaro Gonzalez C."/>
        </authorList>
    </citation>
    <scope>NUCLEOTIDE SEQUENCE</scope>
</reference>
<proteinExistence type="predicted"/>
<reference evidence="1" key="2">
    <citation type="journal article" date="2015" name="Fish Shellfish Immunol.">
        <title>Early steps in the European eel (Anguilla anguilla)-Vibrio vulnificus interaction in the gills: Role of the RtxA13 toxin.</title>
        <authorList>
            <person name="Callol A."/>
            <person name="Pajuelo D."/>
            <person name="Ebbesson L."/>
            <person name="Teles M."/>
            <person name="MacKenzie S."/>
            <person name="Amaro C."/>
        </authorList>
    </citation>
    <scope>NUCLEOTIDE SEQUENCE</scope>
</reference>
<accession>A0A0E9W8S2</accession>
<name>A0A0E9W8S2_ANGAN</name>
<dbReference type="AlphaFoldDB" id="A0A0E9W8S2"/>
<evidence type="ECO:0000313" key="1">
    <source>
        <dbReference type="EMBL" id="JAH85980.1"/>
    </source>
</evidence>
<organism evidence="1">
    <name type="scientific">Anguilla anguilla</name>
    <name type="common">European freshwater eel</name>
    <name type="synonym">Muraena anguilla</name>
    <dbReference type="NCBI Taxonomy" id="7936"/>
    <lineage>
        <taxon>Eukaryota</taxon>
        <taxon>Metazoa</taxon>
        <taxon>Chordata</taxon>
        <taxon>Craniata</taxon>
        <taxon>Vertebrata</taxon>
        <taxon>Euteleostomi</taxon>
        <taxon>Actinopterygii</taxon>
        <taxon>Neopterygii</taxon>
        <taxon>Teleostei</taxon>
        <taxon>Anguilliformes</taxon>
        <taxon>Anguillidae</taxon>
        <taxon>Anguilla</taxon>
    </lineage>
</organism>